<dbReference type="AlphaFoldDB" id="A0A1S8WPN3"/>
<dbReference type="Proteomes" id="UP000243686">
    <property type="component" value="Unassembled WGS sequence"/>
</dbReference>
<feature type="region of interest" description="Disordered" evidence="1">
    <location>
        <begin position="32"/>
        <end position="63"/>
    </location>
</feature>
<proteinExistence type="predicted"/>
<gene>
    <name evidence="2" type="ORF">X801_07836</name>
</gene>
<dbReference type="EMBL" id="KV897794">
    <property type="protein sequence ID" value="OON16351.1"/>
    <property type="molecule type" value="Genomic_DNA"/>
</dbReference>
<accession>A0A1S8WPN3</accession>
<reference evidence="2 3" key="1">
    <citation type="submission" date="2015-03" db="EMBL/GenBank/DDBJ databases">
        <title>Draft genome of the nematode, Opisthorchis viverrini.</title>
        <authorList>
            <person name="Mitreva M."/>
        </authorList>
    </citation>
    <scope>NUCLEOTIDE SEQUENCE [LARGE SCALE GENOMIC DNA]</scope>
    <source>
        <strain evidence="2">Khon Kaen</strain>
    </source>
</reference>
<protein>
    <submittedName>
        <fullName evidence="2">Uncharacterized protein</fullName>
    </submittedName>
</protein>
<evidence type="ECO:0000256" key="1">
    <source>
        <dbReference type="SAM" id="MobiDB-lite"/>
    </source>
</evidence>
<name>A0A1S8WPN3_OPIVI</name>
<organism evidence="2 3">
    <name type="scientific">Opisthorchis viverrini</name>
    <name type="common">Southeast Asian liver fluke</name>
    <dbReference type="NCBI Taxonomy" id="6198"/>
    <lineage>
        <taxon>Eukaryota</taxon>
        <taxon>Metazoa</taxon>
        <taxon>Spiralia</taxon>
        <taxon>Lophotrochozoa</taxon>
        <taxon>Platyhelminthes</taxon>
        <taxon>Trematoda</taxon>
        <taxon>Digenea</taxon>
        <taxon>Opisthorchiida</taxon>
        <taxon>Opisthorchiata</taxon>
        <taxon>Opisthorchiidae</taxon>
        <taxon>Opisthorchis</taxon>
    </lineage>
</organism>
<keyword evidence="3" id="KW-1185">Reference proteome</keyword>
<evidence type="ECO:0000313" key="2">
    <source>
        <dbReference type="EMBL" id="OON16351.1"/>
    </source>
</evidence>
<sequence length="63" mass="7161">MQAVGDEQDRQIQLMKADNDVEAALLMHTLSCSKDESRPDDGSISAPSRRENYAWGCRRQHEL</sequence>
<evidence type="ECO:0000313" key="3">
    <source>
        <dbReference type="Proteomes" id="UP000243686"/>
    </source>
</evidence>